<dbReference type="EMBL" id="JANRHA010000007">
    <property type="protein sequence ID" value="MDG3015266.1"/>
    <property type="molecule type" value="Genomic_DNA"/>
</dbReference>
<protein>
    <submittedName>
        <fullName evidence="2">DUF4236 domain-containing protein</fullName>
    </submittedName>
</protein>
<dbReference type="RefSeq" id="WP_332519975.1">
    <property type="nucleotide sequence ID" value="NZ_JANRHA010000007.1"/>
</dbReference>
<reference evidence="2" key="1">
    <citation type="submission" date="2022-08" db="EMBL/GenBank/DDBJ databases">
        <title>Genome analysis of Corynebacteriales strain.</title>
        <authorList>
            <person name="Lee S.D."/>
        </authorList>
    </citation>
    <scope>NUCLEOTIDE SEQUENCE</scope>
    <source>
        <strain evidence="2">D3-21</strain>
    </source>
</reference>
<gene>
    <name evidence="2" type="ORF">NVS88_11980</name>
</gene>
<dbReference type="Proteomes" id="UP001152755">
    <property type="component" value="Unassembled WGS sequence"/>
</dbReference>
<keyword evidence="1" id="KW-0175">Coiled coil</keyword>
<keyword evidence="3" id="KW-1185">Reference proteome</keyword>
<evidence type="ECO:0000313" key="2">
    <source>
        <dbReference type="EMBL" id="MDG3015266.1"/>
    </source>
</evidence>
<feature type="coiled-coil region" evidence="1">
    <location>
        <begin position="77"/>
        <end position="104"/>
    </location>
</feature>
<evidence type="ECO:0000313" key="3">
    <source>
        <dbReference type="Proteomes" id="UP001152755"/>
    </source>
</evidence>
<name>A0A9X4M159_9ACTN</name>
<dbReference type="AlphaFoldDB" id="A0A9X4M159"/>
<comment type="caution">
    <text evidence="2">The sequence shown here is derived from an EMBL/GenBank/DDBJ whole genome shotgun (WGS) entry which is preliminary data.</text>
</comment>
<proteinExistence type="predicted"/>
<accession>A0A9X4M159</accession>
<sequence>MGIGMSFKVAPGIRIRATSRGLRTSIGPRAARIHVGAGRPTVSTGAGPVTLWTPLTSSRRPAGRPRGQAASLAAYQRQAAADERAEQIAQVQQTENALRTLHREAFPAAQRMIVPPPRPPDLAALTARHTAAALAGISIFARTRRRDAKAAASAAAHAEADMLWQQACARQAEAQRQADAYWQALEANDPDTVHDALERAFEDNQWPATSVGHGTEDGVFASVAMLFGTAEMVPERKPALTPGGKPTLHKRTKTERNELYAEALGSTVLATVKEALAVAPGLSAVHVVVVRKDPQAGADKYLEVIYAGRFPRAWTDSLPWATLDPVETLLRAPDAKLTQRGTAHDIAGIDLSDEPGISEVLALMRSAL</sequence>
<evidence type="ECO:0000256" key="1">
    <source>
        <dbReference type="SAM" id="Coils"/>
    </source>
</evidence>
<organism evidence="2 3">
    <name type="scientific">Speluncibacter jeojiensis</name>
    <dbReference type="NCBI Taxonomy" id="2710754"/>
    <lineage>
        <taxon>Bacteria</taxon>
        <taxon>Bacillati</taxon>
        <taxon>Actinomycetota</taxon>
        <taxon>Actinomycetes</taxon>
        <taxon>Mycobacteriales</taxon>
        <taxon>Speluncibacteraceae</taxon>
        <taxon>Speluncibacter</taxon>
    </lineage>
</organism>